<keyword evidence="1" id="KW-0175">Coiled coil</keyword>
<protein>
    <submittedName>
        <fullName evidence="2">Uncharacterized protein</fullName>
    </submittedName>
</protein>
<evidence type="ECO:0000313" key="2">
    <source>
        <dbReference type="EMBL" id="DAF89296.1"/>
    </source>
</evidence>
<dbReference type="EMBL" id="BK016006">
    <property type="protein sequence ID" value="DAF89296.1"/>
    <property type="molecule type" value="Genomic_DNA"/>
</dbReference>
<proteinExistence type="predicted"/>
<organism evidence="2">
    <name type="scientific">Podoviridae sp. ctZDN4</name>
    <dbReference type="NCBI Taxonomy" id="2825258"/>
    <lineage>
        <taxon>Viruses</taxon>
        <taxon>Duplodnaviria</taxon>
        <taxon>Heunggongvirae</taxon>
        <taxon>Uroviricota</taxon>
        <taxon>Caudoviricetes</taxon>
    </lineage>
</organism>
<sequence>MANCNCNDFPISCAPHAPGSDCCHPHGCPPHPHPCPPPPFKGGTSMYIGARYVPIFADPVEWDDAREYEPLTIVIHDGNCYTSKCYVPKGAQLPPYPEGQTKYWVKTSDYNYQFADLKKTVLDLSRLVEQFQKDNQTFTNLINGWNEKVQQWETEMTAWGERLNTVESHITDLTASLNAEIDRAKAAEQANAAAIAKETADRQQAISELDAAYKAADAAEAQARETGDAANAAAIAQETTDRKQAISELDAAYKAADAAEAQARADADTALSDRITANKTNIDALKAEQAIQNTNISNNAKNISDNSAEIAKHAARLTSLESNASDWDDVFPDTTIAQEVQKEELARANADTALNGRIDAQASDIEELRDAVNHKVDQTIYTADQTAQDTKIKTNADAIAAMDTAYKTADAALNASITAETNRATDRENEIETGYKKAVNDLKTEVAGDFVTKTVYDAGQAAQNAKIAEAKAAADKANTNIGDWDTDHPGQTISQCATSLENETAANAAKADANAAIIGNWNTEHPGKTIAQAVSDNAAAVTAEQSAREAADTTLGERIDAEKNRASLREDNIEADFSGDIGNWSASYPTSTITDEVTALKKQSGGTRKYTSIKELVLKEHPMFLAVADTTFCSTESGPTTMHWQNPNGQCSLPADVTCTELSSNVTGSFNGYVFGYEQSNTETIIGFNMTTAGVPISLFYNPSENLLTAVFQADVTKASSKPVKWIIPTFFTISYIS</sequence>
<reference evidence="2" key="1">
    <citation type="journal article" date="2021" name="Proc. Natl. Acad. Sci. U.S.A.">
        <title>A Catalog of Tens of Thousands of Viruses from Human Metagenomes Reveals Hidden Associations with Chronic Diseases.</title>
        <authorList>
            <person name="Tisza M.J."/>
            <person name="Buck C.B."/>
        </authorList>
    </citation>
    <scope>NUCLEOTIDE SEQUENCE</scope>
    <source>
        <strain evidence="2">CtZDN4</strain>
    </source>
</reference>
<name>A0A8S5U4A3_9CAUD</name>
<feature type="coiled-coil region" evidence="1">
    <location>
        <begin position="202"/>
        <end position="262"/>
    </location>
</feature>
<evidence type="ECO:0000256" key="1">
    <source>
        <dbReference type="SAM" id="Coils"/>
    </source>
</evidence>
<accession>A0A8S5U4A3</accession>